<dbReference type="GO" id="GO:0016020">
    <property type="term" value="C:membrane"/>
    <property type="evidence" value="ECO:0007669"/>
    <property type="project" value="UniProtKB-SubCell"/>
</dbReference>
<comment type="subcellular location">
    <subcellularLocation>
        <location evidence="1">Membrane</location>
        <topology evidence="1">Single-pass type I membrane protein</topology>
    </subcellularLocation>
</comment>
<dbReference type="InterPro" id="IPR000272">
    <property type="entry name" value="Ion-transport_regulator_FXYD"/>
</dbReference>
<evidence type="ECO:0000256" key="4">
    <source>
        <dbReference type="ARBA" id="ARBA00022692"/>
    </source>
</evidence>
<dbReference type="PANTHER" id="PTHR14132">
    <property type="entry name" value="SODIUM/POTASSIUM-TRANSPORTING ATPASE SUBUNIT GAMMA"/>
    <property type="match status" value="1"/>
</dbReference>
<evidence type="ECO:0000256" key="8">
    <source>
        <dbReference type="RuleBase" id="RU364131"/>
    </source>
</evidence>
<dbReference type="GO" id="GO:0006811">
    <property type="term" value="P:monoatomic ion transport"/>
    <property type="evidence" value="ECO:0007669"/>
    <property type="project" value="UniProtKB-KW"/>
</dbReference>
<keyword evidence="3 8" id="KW-0813">Transport</keyword>
<dbReference type="AlphaFoldDB" id="A0AAD9FBS2"/>
<dbReference type="PANTHER" id="PTHR14132:SF15">
    <property type="entry name" value="FXYD DOMAIN-CONTAINING ION TRANSPORT REGULATOR 6-RELATED"/>
    <property type="match status" value="1"/>
</dbReference>
<keyword evidence="6 8" id="KW-0406">Ion transport</keyword>
<keyword evidence="5 8" id="KW-0732">Signal</keyword>
<keyword evidence="10" id="KW-1185">Reference proteome</keyword>
<dbReference type="EMBL" id="JASDAP010000010">
    <property type="protein sequence ID" value="KAK1895984.1"/>
    <property type="molecule type" value="Genomic_DNA"/>
</dbReference>
<evidence type="ECO:0000256" key="3">
    <source>
        <dbReference type="ARBA" id="ARBA00022448"/>
    </source>
</evidence>
<accession>A0AAD9FBS2</accession>
<keyword evidence="4 8" id="KW-0812">Transmembrane</keyword>
<dbReference type="Proteomes" id="UP001228049">
    <property type="component" value="Unassembled WGS sequence"/>
</dbReference>
<evidence type="ECO:0000313" key="9">
    <source>
        <dbReference type="EMBL" id="KAK1895984.1"/>
    </source>
</evidence>
<dbReference type="Pfam" id="PF02038">
    <property type="entry name" value="ATP1G1_PLM_MAT8"/>
    <property type="match status" value="1"/>
</dbReference>
<dbReference type="GO" id="GO:0043269">
    <property type="term" value="P:regulation of monoatomic ion transport"/>
    <property type="evidence" value="ECO:0007669"/>
    <property type="project" value="InterPro"/>
</dbReference>
<evidence type="ECO:0000256" key="7">
    <source>
        <dbReference type="ARBA" id="ARBA00023136"/>
    </source>
</evidence>
<evidence type="ECO:0000256" key="6">
    <source>
        <dbReference type="ARBA" id="ARBA00023065"/>
    </source>
</evidence>
<dbReference type="Gene3D" id="1.20.5.780">
    <property type="entry name" value="Single helix bin"/>
    <property type="match status" value="1"/>
</dbReference>
<feature type="chain" id="PRO_5041770255" description="FXYD domain-containing ion transport regulator" evidence="8">
    <location>
        <begin position="19"/>
        <end position="172"/>
    </location>
</feature>
<dbReference type="GO" id="GO:0017080">
    <property type="term" value="F:sodium channel regulator activity"/>
    <property type="evidence" value="ECO:0007669"/>
    <property type="project" value="TreeGrafter"/>
</dbReference>
<gene>
    <name evidence="9" type="ORF">KUDE01_021432</name>
</gene>
<keyword evidence="8" id="KW-1133">Transmembrane helix</keyword>
<reference evidence="9" key="1">
    <citation type="submission" date="2023-04" db="EMBL/GenBank/DDBJ databases">
        <title>Chromosome-level genome of Chaenocephalus aceratus.</title>
        <authorList>
            <person name="Park H."/>
        </authorList>
    </citation>
    <scope>NUCLEOTIDE SEQUENCE</scope>
    <source>
        <strain evidence="9">DE</strain>
        <tissue evidence="9">Muscle</tissue>
    </source>
</reference>
<evidence type="ECO:0000256" key="5">
    <source>
        <dbReference type="ARBA" id="ARBA00022729"/>
    </source>
</evidence>
<evidence type="ECO:0000313" key="10">
    <source>
        <dbReference type="Proteomes" id="UP001228049"/>
    </source>
</evidence>
<feature type="signal peptide" evidence="8">
    <location>
        <begin position="1"/>
        <end position="18"/>
    </location>
</feature>
<feature type="transmembrane region" description="Helical" evidence="8">
    <location>
        <begin position="46"/>
        <end position="67"/>
    </location>
</feature>
<comment type="similarity">
    <text evidence="2 8">Belongs to the FXYD family.</text>
</comment>
<organism evidence="9 10">
    <name type="scientific">Dissostichus eleginoides</name>
    <name type="common">Patagonian toothfish</name>
    <name type="synonym">Dissostichus amissus</name>
    <dbReference type="NCBI Taxonomy" id="100907"/>
    <lineage>
        <taxon>Eukaryota</taxon>
        <taxon>Metazoa</taxon>
        <taxon>Chordata</taxon>
        <taxon>Craniata</taxon>
        <taxon>Vertebrata</taxon>
        <taxon>Euteleostomi</taxon>
        <taxon>Actinopterygii</taxon>
        <taxon>Neopterygii</taxon>
        <taxon>Teleostei</taxon>
        <taxon>Neoteleostei</taxon>
        <taxon>Acanthomorphata</taxon>
        <taxon>Eupercaria</taxon>
        <taxon>Perciformes</taxon>
        <taxon>Notothenioidei</taxon>
        <taxon>Nototheniidae</taxon>
        <taxon>Dissostichus</taxon>
    </lineage>
</organism>
<protein>
    <recommendedName>
        <fullName evidence="8">FXYD domain-containing ion transport regulator</fullName>
    </recommendedName>
</protein>
<evidence type="ECO:0000256" key="1">
    <source>
        <dbReference type="ARBA" id="ARBA00004479"/>
    </source>
</evidence>
<keyword evidence="7 8" id="KW-0472">Membrane</keyword>
<comment type="caution">
    <text evidence="9">The sequence shown here is derived from an EMBL/GenBank/DDBJ whole genome shotgun (WGS) entry which is preliminary data.</text>
</comment>
<name>A0AAD9FBS2_DISEL</name>
<evidence type="ECO:0000256" key="2">
    <source>
        <dbReference type="ARBA" id="ARBA00005948"/>
    </source>
</evidence>
<proteinExistence type="inferred from homology"/>
<sequence>MDLVTLVVFGSWLAPALGSAFGREVFASAENADKDYDGAFEYDYESLRIGGLVFAVVLFVLGIVLIVTKKCNCSSDKPRPKAPDVETAVPIELHPYGCDAGLCPPGGPSLVHRGSEAVLHAVLSCDTSLHIHPETASQQPATYLQDGALPYLLQPWPPQVQLICYPGSKDRG</sequence>
<dbReference type="CDD" id="cd20324">
    <property type="entry name" value="FXYD6"/>
    <property type="match status" value="1"/>
</dbReference>